<sequence length="117" mass="13867">MSVQKDYLLSLQKDYLLLEDIIEVKFYCPPCCVEKTVDEILCLLDVLFSRLPFYLPSQRIHCLKASPGYSLYLRLQHSSDREDIIDDLDYLYYKACKDNPRLKNSYVHLLKSPCYYP</sequence>
<organism evidence="1 2">
    <name type="scientific">Cedratvirus kamchatka</name>
    <dbReference type="NCBI Taxonomy" id="2716914"/>
    <lineage>
        <taxon>Viruses</taxon>
        <taxon>Pithoviruses</taxon>
        <taxon>Orthocedratvirinae</taxon>
        <taxon>Alphacedratvirus</taxon>
        <taxon>Alphacedratvirus rossiense</taxon>
    </lineage>
</organism>
<dbReference type="Proteomes" id="UP001224087">
    <property type="component" value="Segment"/>
</dbReference>
<accession>A0A6G8MX93</accession>
<gene>
    <name evidence="1" type="primary">ck111</name>
</gene>
<keyword evidence="2" id="KW-1185">Reference proteome</keyword>
<reference evidence="1" key="1">
    <citation type="submission" date="2019-12" db="EMBL/GenBank/DDBJ databases">
        <title>The DNA Methylation Landscape of Giant Viruses.</title>
        <authorList>
            <person name="Jeudy S."/>
            <person name="Rigou S."/>
            <person name="Alempic J.-M."/>
            <person name="Claverie J.-M."/>
            <person name="Abergel C."/>
            <person name="Legendre M."/>
        </authorList>
    </citation>
    <scope>NUCLEOTIDE SEQUENCE</scope>
    <source>
        <strain evidence="1">P4</strain>
    </source>
</reference>
<evidence type="ECO:0000313" key="2">
    <source>
        <dbReference type="Proteomes" id="UP001224087"/>
    </source>
</evidence>
<proteinExistence type="predicted"/>
<protein>
    <submittedName>
        <fullName evidence="1">Uncharacterized protein</fullName>
    </submittedName>
</protein>
<evidence type="ECO:0000313" key="1">
    <source>
        <dbReference type="EMBL" id="QIN54236.1"/>
    </source>
</evidence>
<name>A0A6G8MX93_9VIRU</name>
<dbReference type="EMBL" id="MN873693">
    <property type="protein sequence ID" value="QIN54236.1"/>
    <property type="molecule type" value="Genomic_DNA"/>
</dbReference>